<dbReference type="EMBL" id="JAQTJH010000025">
    <property type="protein sequence ID" value="MDK2063237.1"/>
    <property type="molecule type" value="Genomic_DNA"/>
</dbReference>
<accession>A0AAW6VS27</accession>
<dbReference type="RefSeq" id="WP_284075194.1">
    <property type="nucleotide sequence ID" value="NZ_JAQTJH010000025.1"/>
</dbReference>
<reference evidence="1" key="2">
    <citation type="submission" date="2023-02" db="EMBL/GenBank/DDBJ databases">
        <authorList>
            <person name="Concha-Toloza M."/>
            <person name="Lopez-Cantillo M."/>
            <person name="Molina-Mora J."/>
            <person name="Collado L."/>
        </authorList>
    </citation>
    <scope>NUCLEOTIDE SEQUENCE</scope>
    <source>
        <strain evidence="1">FR1p273A</strain>
    </source>
</reference>
<name>A0AAW6VS27_9BACT</name>
<reference evidence="1" key="1">
    <citation type="journal article" date="2023" name="Antibiotics">
        <title>Genomic Characterization of Antibiotic-Resistant Campylobacterales Isolated from Chilean Poultry Meat.</title>
        <authorList>
            <person name="Concha-Toloza M."/>
            <person name="Lopez-Cantillo M."/>
            <person name="Molina-Mora J.A."/>
            <person name="Collado L."/>
        </authorList>
    </citation>
    <scope>NUCLEOTIDE SEQUENCE</scope>
    <source>
        <strain evidence="1">FR1p273A</strain>
    </source>
</reference>
<protein>
    <submittedName>
        <fullName evidence="1">Uncharacterized protein</fullName>
    </submittedName>
</protein>
<sequence length="377" mass="44443">MSNTLVHDSTETFKPIIYQFIVALEKCFEMQNDESIWIEKYGDVTNSSGVQIEVKDYQKNLTDLDHNIWKTMKNWLDDGFDVSHYHSFILLTTQTISPTSKFIDWNNKNKNEKLEILNSISEKYTEQKKKDETTQKLLNNVLDSSKSDKLLSILEKFTIQSEAENDEILYKRLIEIRTDGILEEKRDEFLASLVGYIIKPEITSGGWEIKNKEFRQRTKSLIETYTSTTKIFPKIEMSPITDDVLEEHQSYLFVKKIEDISYDEVKSDAINDFIYSRRTLNEELKNYEISLKEYSHYENEVFKSFKTKHRNASIDTNSTNYIKESKKLYNNVTDETAPNFYNFNDTPKSYRNGILHEIANDDENPTKLIWKLEVMDE</sequence>
<evidence type="ECO:0000313" key="1">
    <source>
        <dbReference type="EMBL" id="MDK2063237.1"/>
    </source>
</evidence>
<dbReference type="Proteomes" id="UP001237843">
    <property type="component" value="Unassembled WGS sequence"/>
</dbReference>
<dbReference type="AlphaFoldDB" id="A0AAW6VS27"/>
<comment type="caution">
    <text evidence="1">The sequence shown here is derived from an EMBL/GenBank/DDBJ whole genome shotgun (WGS) entry which is preliminary data.</text>
</comment>
<proteinExistence type="predicted"/>
<organism evidence="1 2">
    <name type="scientific">Aliarcobacter butzleri</name>
    <dbReference type="NCBI Taxonomy" id="28197"/>
    <lineage>
        <taxon>Bacteria</taxon>
        <taxon>Pseudomonadati</taxon>
        <taxon>Campylobacterota</taxon>
        <taxon>Epsilonproteobacteria</taxon>
        <taxon>Campylobacterales</taxon>
        <taxon>Arcobacteraceae</taxon>
        <taxon>Aliarcobacter</taxon>
    </lineage>
</organism>
<evidence type="ECO:0000313" key="2">
    <source>
        <dbReference type="Proteomes" id="UP001237843"/>
    </source>
</evidence>
<gene>
    <name evidence="1" type="ORF">PT520_11985</name>
</gene>